<reference evidence="3" key="1">
    <citation type="journal article" date="2011" name="Nat. Biotechnol.">
        <title>The genomic sequence of the Chinese hamster ovary (CHO)-K1 cell line.</title>
        <authorList>
            <person name="Xu X."/>
            <person name="Nagarajan H."/>
            <person name="Lewis N.E."/>
            <person name="Pan S."/>
            <person name="Cai Z."/>
            <person name="Liu X."/>
            <person name="Chen W."/>
            <person name="Xie M."/>
            <person name="Wang W."/>
            <person name="Hammond S."/>
            <person name="Andersen M.R."/>
            <person name="Neff N."/>
            <person name="Passarelli B."/>
            <person name="Koh W."/>
            <person name="Fan H.C."/>
            <person name="Wang J."/>
            <person name="Gui Y."/>
            <person name="Lee K.H."/>
            <person name="Betenbaugh M.J."/>
            <person name="Quake S.R."/>
            <person name="Famili I."/>
            <person name="Palsson B.O."/>
            <person name="Wang J."/>
        </authorList>
    </citation>
    <scope>NUCLEOTIDE SEQUENCE [LARGE SCALE GENOMIC DNA]</scope>
    <source>
        <strain evidence="3">CHO K1 cell line</strain>
    </source>
</reference>
<dbReference type="AlphaFoldDB" id="G3IJU8"/>
<evidence type="ECO:0000313" key="3">
    <source>
        <dbReference type="Proteomes" id="UP000001075"/>
    </source>
</evidence>
<gene>
    <name evidence="2" type="ORF">I79_024136</name>
</gene>
<dbReference type="InterPro" id="IPR026708">
    <property type="entry name" value="CSPP1"/>
</dbReference>
<dbReference type="Proteomes" id="UP000001075">
    <property type="component" value="Unassembled WGS sequence"/>
</dbReference>
<dbReference type="GO" id="GO:0032467">
    <property type="term" value="P:positive regulation of cytokinesis"/>
    <property type="evidence" value="ECO:0007669"/>
    <property type="project" value="InterPro"/>
</dbReference>
<dbReference type="eggNOG" id="ENOG502QTSW">
    <property type="taxonomic scope" value="Eukaryota"/>
</dbReference>
<dbReference type="PANTHER" id="PTHR21616:SF2">
    <property type="entry name" value="CENTROSOME AND SPINDLE POLE-ASSOCIATED PROTEIN 1"/>
    <property type="match status" value="1"/>
</dbReference>
<dbReference type="PaxDb" id="10029-XP_007634267.1"/>
<dbReference type="Pfam" id="PF24578">
    <property type="entry name" value="CSPP1_C"/>
    <property type="match status" value="1"/>
</dbReference>
<protein>
    <submittedName>
        <fullName evidence="2">Centrosome and spindle pole-associated protein 1</fullName>
    </submittedName>
</protein>
<dbReference type="InterPro" id="IPR058191">
    <property type="entry name" value="CSPP1_C"/>
</dbReference>
<dbReference type="GO" id="GO:0000922">
    <property type="term" value="C:spindle pole"/>
    <property type="evidence" value="ECO:0007669"/>
    <property type="project" value="InterPro"/>
</dbReference>
<dbReference type="PANTHER" id="PTHR21616">
    <property type="entry name" value="CENTROSOME SPINDLE POLE ASSOCIATED PROTEIN"/>
    <property type="match status" value="1"/>
</dbReference>
<proteinExistence type="predicted"/>
<feature type="domain" description="Centrosome and spindle pole-associated protein 1 C-terminal" evidence="1">
    <location>
        <begin position="28"/>
        <end position="81"/>
    </location>
</feature>
<name>G3IJU8_CRIGR</name>
<dbReference type="InParanoid" id="G3IJU8"/>
<evidence type="ECO:0000313" key="2">
    <source>
        <dbReference type="EMBL" id="EGW13622.1"/>
    </source>
</evidence>
<dbReference type="GO" id="GO:0005874">
    <property type="term" value="C:microtubule"/>
    <property type="evidence" value="ECO:0007669"/>
    <property type="project" value="InterPro"/>
</dbReference>
<organism evidence="2 3">
    <name type="scientific">Cricetulus griseus</name>
    <name type="common">Chinese hamster</name>
    <name type="synonym">Cricetulus barabensis griseus</name>
    <dbReference type="NCBI Taxonomy" id="10029"/>
    <lineage>
        <taxon>Eukaryota</taxon>
        <taxon>Metazoa</taxon>
        <taxon>Chordata</taxon>
        <taxon>Craniata</taxon>
        <taxon>Vertebrata</taxon>
        <taxon>Euteleostomi</taxon>
        <taxon>Mammalia</taxon>
        <taxon>Eutheria</taxon>
        <taxon>Euarchontoglires</taxon>
        <taxon>Glires</taxon>
        <taxon>Rodentia</taxon>
        <taxon>Myomorpha</taxon>
        <taxon>Muroidea</taxon>
        <taxon>Cricetidae</taxon>
        <taxon>Cricetinae</taxon>
        <taxon>Cricetulus</taxon>
    </lineage>
</organism>
<dbReference type="STRING" id="10029.G3IJU8"/>
<accession>G3IJU8</accession>
<dbReference type="EMBL" id="JH003401">
    <property type="protein sequence ID" value="EGW13622.1"/>
    <property type="molecule type" value="Genomic_DNA"/>
</dbReference>
<sequence>MDIFDMARHRVQAPVRRPSPKGLDATAFQNIHDFNELKERDSETRVDLKLLYPDPPRDRHTLEIQQQALLREQQKRLNRMKMQESAGGMVQTLRLHTGPSTLLSLPFKALILFVCLVKKRFVFDYMSVCMDVIWGGGHVQTSESTFRDQKGVWDP</sequence>
<evidence type="ECO:0000259" key="1">
    <source>
        <dbReference type="Pfam" id="PF24578"/>
    </source>
</evidence>
<dbReference type="GO" id="GO:0005813">
    <property type="term" value="C:centrosome"/>
    <property type="evidence" value="ECO:0007669"/>
    <property type="project" value="InterPro"/>
</dbReference>